<evidence type="ECO:0000313" key="1">
    <source>
        <dbReference type="EMBL" id="KAH7903222.1"/>
    </source>
</evidence>
<dbReference type="Proteomes" id="UP000790377">
    <property type="component" value="Unassembled WGS sequence"/>
</dbReference>
<reference evidence="1" key="1">
    <citation type="journal article" date="2021" name="New Phytol.">
        <title>Evolutionary innovations through gain and loss of genes in the ectomycorrhizal Boletales.</title>
        <authorList>
            <person name="Wu G."/>
            <person name="Miyauchi S."/>
            <person name="Morin E."/>
            <person name="Kuo A."/>
            <person name="Drula E."/>
            <person name="Varga T."/>
            <person name="Kohler A."/>
            <person name="Feng B."/>
            <person name="Cao Y."/>
            <person name="Lipzen A."/>
            <person name="Daum C."/>
            <person name="Hundley H."/>
            <person name="Pangilinan J."/>
            <person name="Johnson J."/>
            <person name="Barry K."/>
            <person name="LaButti K."/>
            <person name="Ng V."/>
            <person name="Ahrendt S."/>
            <person name="Min B."/>
            <person name="Choi I.G."/>
            <person name="Park H."/>
            <person name="Plett J.M."/>
            <person name="Magnuson J."/>
            <person name="Spatafora J.W."/>
            <person name="Nagy L.G."/>
            <person name="Henrissat B."/>
            <person name="Grigoriev I.V."/>
            <person name="Yang Z.L."/>
            <person name="Xu J."/>
            <person name="Martin F.M."/>
        </authorList>
    </citation>
    <scope>NUCLEOTIDE SEQUENCE</scope>
    <source>
        <strain evidence="1">ATCC 28755</strain>
    </source>
</reference>
<sequence>MRTQHTSHPVPSFPVFSCAFLTPDQFVVGGGGGASRSGIKNRLRLYHVTDDRQLKVVSELELEKGEDAPMSMAGDSENQSFICGINSTEERLKKGDNENCRVFNASGDSISQLNTKGTLFSGNPDDYQ</sequence>
<gene>
    <name evidence="1" type="ORF">BJ138DRAFT_184662</name>
</gene>
<proteinExistence type="predicted"/>
<name>A0ACB7ZQV5_9AGAM</name>
<protein>
    <submittedName>
        <fullName evidence="1">Uncharacterized protein</fullName>
    </submittedName>
</protein>
<keyword evidence="2" id="KW-1185">Reference proteome</keyword>
<comment type="caution">
    <text evidence="1">The sequence shown here is derived from an EMBL/GenBank/DDBJ whole genome shotgun (WGS) entry which is preliminary data.</text>
</comment>
<organism evidence="1 2">
    <name type="scientific">Hygrophoropsis aurantiaca</name>
    <dbReference type="NCBI Taxonomy" id="72124"/>
    <lineage>
        <taxon>Eukaryota</taxon>
        <taxon>Fungi</taxon>
        <taxon>Dikarya</taxon>
        <taxon>Basidiomycota</taxon>
        <taxon>Agaricomycotina</taxon>
        <taxon>Agaricomycetes</taxon>
        <taxon>Agaricomycetidae</taxon>
        <taxon>Boletales</taxon>
        <taxon>Coniophorineae</taxon>
        <taxon>Hygrophoropsidaceae</taxon>
        <taxon>Hygrophoropsis</taxon>
    </lineage>
</organism>
<feature type="non-terminal residue" evidence="1">
    <location>
        <position position="128"/>
    </location>
</feature>
<evidence type="ECO:0000313" key="2">
    <source>
        <dbReference type="Proteomes" id="UP000790377"/>
    </source>
</evidence>
<dbReference type="EMBL" id="MU269112">
    <property type="protein sequence ID" value="KAH7903222.1"/>
    <property type="molecule type" value="Genomic_DNA"/>
</dbReference>
<accession>A0ACB7ZQV5</accession>